<reference evidence="7" key="1">
    <citation type="journal article" date="2017" name="Genome Biol.">
        <title>Comparative genomics reveals high biological diversity and specific adaptations in the industrially and medically important fungal genus Aspergillus.</title>
        <authorList>
            <person name="de Vries R.P."/>
            <person name="Riley R."/>
            <person name="Wiebenga A."/>
            <person name="Aguilar-Osorio G."/>
            <person name="Amillis S."/>
            <person name="Uchima C.A."/>
            <person name="Anderluh G."/>
            <person name="Asadollahi M."/>
            <person name="Askin M."/>
            <person name="Barry K."/>
            <person name="Battaglia E."/>
            <person name="Bayram O."/>
            <person name="Benocci T."/>
            <person name="Braus-Stromeyer S.A."/>
            <person name="Caldana C."/>
            <person name="Canovas D."/>
            <person name="Cerqueira G.C."/>
            <person name="Chen F."/>
            <person name="Chen W."/>
            <person name="Choi C."/>
            <person name="Clum A."/>
            <person name="Dos Santos R.A."/>
            <person name="Damasio A.R."/>
            <person name="Diallinas G."/>
            <person name="Emri T."/>
            <person name="Fekete E."/>
            <person name="Flipphi M."/>
            <person name="Freyberg S."/>
            <person name="Gallo A."/>
            <person name="Gournas C."/>
            <person name="Habgood R."/>
            <person name="Hainaut M."/>
            <person name="Harispe M.L."/>
            <person name="Henrissat B."/>
            <person name="Hilden K.S."/>
            <person name="Hope R."/>
            <person name="Hossain A."/>
            <person name="Karabika E."/>
            <person name="Karaffa L."/>
            <person name="Karanyi Z."/>
            <person name="Krasevec N."/>
            <person name="Kuo A."/>
            <person name="Kusch H."/>
            <person name="LaButti K."/>
            <person name="Lagendijk E.L."/>
            <person name="Lapidus A."/>
            <person name="Levasseur A."/>
            <person name="Lindquist E."/>
            <person name="Lipzen A."/>
            <person name="Logrieco A.F."/>
            <person name="MacCabe A."/>
            <person name="Maekelae M.R."/>
            <person name="Malavazi I."/>
            <person name="Melin P."/>
            <person name="Meyer V."/>
            <person name="Mielnichuk N."/>
            <person name="Miskei M."/>
            <person name="Molnar A.P."/>
            <person name="Mule G."/>
            <person name="Ngan C.Y."/>
            <person name="Orejas M."/>
            <person name="Orosz E."/>
            <person name="Ouedraogo J.P."/>
            <person name="Overkamp K.M."/>
            <person name="Park H.-S."/>
            <person name="Perrone G."/>
            <person name="Piumi F."/>
            <person name="Punt P.J."/>
            <person name="Ram A.F."/>
            <person name="Ramon A."/>
            <person name="Rauscher S."/>
            <person name="Record E."/>
            <person name="Riano-Pachon D.M."/>
            <person name="Robert V."/>
            <person name="Roehrig J."/>
            <person name="Ruller R."/>
            <person name="Salamov A."/>
            <person name="Salih N.S."/>
            <person name="Samson R.A."/>
            <person name="Sandor E."/>
            <person name="Sanguinetti M."/>
            <person name="Schuetze T."/>
            <person name="Sepcic K."/>
            <person name="Shelest E."/>
            <person name="Sherlock G."/>
            <person name="Sophianopoulou V."/>
            <person name="Squina F.M."/>
            <person name="Sun H."/>
            <person name="Susca A."/>
            <person name="Todd R.B."/>
            <person name="Tsang A."/>
            <person name="Unkles S.E."/>
            <person name="van de Wiele N."/>
            <person name="van Rossen-Uffink D."/>
            <person name="Oliveira J.V."/>
            <person name="Vesth T.C."/>
            <person name="Visser J."/>
            <person name="Yu J.-H."/>
            <person name="Zhou M."/>
            <person name="Andersen M.R."/>
            <person name="Archer D.B."/>
            <person name="Baker S.E."/>
            <person name="Benoit I."/>
            <person name="Brakhage A.A."/>
            <person name="Braus G.H."/>
            <person name="Fischer R."/>
            <person name="Frisvad J.C."/>
            <person name="Goldman G.H."/>
            <person name="Houbraken J."/>
            <person name="Oakley B."/>
            <person name="Pocsi I."/>
            <person name="Scazzocchio C."/>
            <person name="Seiboth B."/>
            <person name="vanKuyk P.A."/>
            <person name="Wortman J."/>
            <person name="Dyer P.S."/>
            <person name="Grigoriev I.V."/>
        </authorList>
    </citation>
    <scope>NUCLEOTIDE SEQUENCE [LARGE SCALE GENOMIC DNA]</scope>
    <source>
        <strain evidence="7">CBS 506.65</strain>
    </source>
</reference>
<dbReference type="Pfam" id="PF14833">
    <property type="entry name" value="NAD_binding_11"/>
    <property type="match status" value="1"/>
</dbReference>
<dbReference type="InterPro" id="IPR008927">
    <property type="entry name" value="6-PGluconate_DH-like_C_sf"/>
</dbReference>
<proteinExistence type="inferred from homology"/>
<dbReference type="STRING" id="1073090.A0A1L9S6I0"/>
<dbReference type="PANTHER" id="PTHR43580:SF3">
    <property type="entry name" value="6-PHOSPHOGLUCONATE DEHYDROGENASE FAMILY PROTEIN (AFU_ORTHOLOGUE AFUA_2G11600)"/>
    <property type="match status" value="1"/>
</dbReference>
<organism evidence="6 7">
    <name type="scientific">Penicilliopsis zonata CBS 506.65</name>
    <dbReference type="NCBI Taxonomy" id="1073090"/>
    <lineage>
        <taxon>Eukaryota</taxon>
        <taxon>Fungi</taxon>
        <taxon>Dikarya</taxon>
        <taxon>Ascomycota</taxon>
        <taxon>Pezizomycotina</taxon>
        <taxon>Eurotiomycetes</taxon>
        <taxon>Eurotiomycetidae</taxon>
        <taxon>Eurotiales</taxon>
        <taxon>Aspergillaceae</taxon>
        <taxon>Penicilliopsis</taxon>
    </lineage>
</organism>
<feature type="domain" description="Erythromycin biosynthesis protein CIII-like C-terminal" evidence="4">
    <location>
        <begin position="368"/>
        <end position="442"/>
    </location>
</feature>
<evidence type="ECO:0000256" key="2">
    <source>
        <dbReference type="ARBA" id="ARBA00022679"/>
    </source>
</evidence>
<sequence length="780" mass="85178">MAGPKILLLTNSEYGQAIVTLSVAHEFLLRDYDVHVASFSPLRRQVDDLNARAAKYGATGTVTFHEVAGLSMKEAFKQRWSSTGYPMHPPGFHASLETFRSLLVQLFAAWDGPGYMEGYESVLAIMEEIQPEIITVEPAFGQAVDACQKSGREFIVLSPNFYLDHVVQPRLGNVWKYPAVCSGYPFPIPWRLFLPNIYLNAGIIKTYVSSPITKALNRYRNERGLSGPLPIYMSLTNPRIPFVLACTPEIDLPCHFTKQYTGCGPILLPYRPVAVESPELAAWLAKAPTVLINLGSNVEYTAEDVKQFVEGIQVLLSCRSDVQVLWKRRMLAGQDGDSVLPDDPSFVKRVRIENWLDVDPGCILESGNVICMVHHGGANSYNEAITAGIPHIVLPVWFDTYAFANRVEYHGIGVWGSKKSAPHANGKELGEAFRRVLASEESETMHTKAQALMKTLSPTPGRVLAFDRIFYTMAETQIAWIGLGNMGRGMCKNIVEKGPQKTPVIIFNRTAARATAFAETLGGADKATVATSIPEAVTPASVVFICVGDDPAVEQIVESILTVDVTGKTIVDCSTVHPDTTRRVNETLTQRGASFVACPVFGAPAFADAGQLVAVPAGPTADVARIKPFLQDVTSRAVIDMSGGDIGRASLLKILGNTYILNTVETLSEGMVLAEKSGLGTDAYQQWMEIMFPGAFAKYAHRMTSGDYYQREEPLFAVDLARKDLRHAKNLAADAGVRLPSTEITDAYLASVKETKGEKGDIAGIYGAVRKESGLPYENK</sequence>
<dbReference type="GeneID" id="34612646"/>
<dbReference type="OrthoDB" id="435038at2759"/>
<dbReference type="CDD" id="cd03784">
    <property type="entry name" value="GT1_Gtf-like"/>
    <property type="match status" value="1"/>
</dbReference>
<dbReference type="EMBL" id="KV878357">
    <property type="protein sequence ID" value="OJJ42747.1"/>
    <property type="molecule type" value="Genomic_DNA"/>
</dbReference>
<dbReference type="Proteomes" id="UP000184188">
    <property type="component" value="Unassembled WGS sequence"/>
</dbReference>
<evidence type="ECO:0000259" key="3">
    <source>
        <dbReference type="Pfam" id="PF03446"/>
    </source>
</evidence>
<dbReference type="GO" id="GO:0050661">
    <property type="term" value="F:NADP binding"/>
    <property type="evidence" value="ECO:0007669"/>
    <property type="project" value="InterPro"/>
</dbReference>
<dbReference type="SUPFAM" id="SSF53756">
    <property type="entry name" value="UDP-Glycosyltransferase/glycogen phosphorylase"/>
    <property type="match status" value="1"/>
</dbReference>
<accession>A0A1L9S6I0</accession>
<dbReference type="AlphaFoldDB" id="A0A1L9S6I0"/>
<dbReference type="VEuPathDB" id="FungiDB:ASPZODRAFT_155200"/>
<dbReference type="GO" id="GO:0051287">
    <property type="term" value="F:NAD binding"/>
    <property type="evidence" value="ECO:0007669"/>
    <property type="project" value="InterPro"/>
</dbReference>
<dbReference type="InterPro" id="IPR013328">
    <property type="entry name" value="6PGD_dom2"/>
</dbReference>
<dbReference type="InterPro" id="IPR002213">
    <property type="entry name" value="UDP_glucos_trans"/>
</dbReference>
<dbReference type="GO" id="GO:0008194">
    <property type="term" value="F:UDP-glycosyltransferase activity"/>
    <property type="evidence" value="ECO:0007669"/>
    <property type="project" value="InterPro"/>
</dbReference>
<name>A0A1L9S6I0_9EURO</name>
<dbReference type="InterPro" id="IPR036291">
    <property type="entry name" value="NAD(P)-bd_dom_sf"/>
</dbReference>
<dbReference type="InterPro" id="IPR010610">
    <property type="entry name" value="EryCIII-like_C"/>
</dbReference>
<feature type="domain" description="6-phosphogluconate dehydrogenase NADP-binding" evidence="3">
    <location>
        <begin position="477"/>
        <end position="636"/>
    </location>
</feature>
<dbReference type="RefSeq" id="XP_022577257.1">
    <property type="nucleotide sequence ID" value="XM_022726182.1"/>
</dbReference>
<dbReference type="InterPro" id="IPR029154">
    <property type="entry name" value="HIBADH-like_NADP-bd"/>
</dbReference>
<evidence type="ECO:0000259" key="4">
    <source>
        <dbReference type="Pfam" id="PF06722"/>
    </source>
</evidence>
<dbReference type="InterPro" id="IPR006115">
    <property type="entry name" value="6PGDH_NADP-bd"/>
</dbReference>
<gene>
    <name evidence="6" type="ORF">ASPZODRAFT_155200</name>
</gene>
<comment type="similarity">
    <text evidence="1">Belongs to the HIBADH-related family. NP60 subfamily.</text>
</comment>
<dbReference type="Gene3D" id="1.10.1040.10">
    <property type="entry name" value="N-(1-d-carboxylethyl)-l-norvaline Dehydrogenase, domain 2"/>
    <property type="match status" value="1"/>
</dbReference>
<dbReference type="InterPro" id="IPR051265">
    <property type="entry name" value="HIBADH-related_NP60_sf"/>
</dbReference>
<evidence type="ECO:0000313" key="6">
    <source>
        <dbReference type="EMBL" id="OJJ42747.1"/>
    </source>
</evidence>
<dbReference type="SUPFAM" id="SSF51735">
    <property type="entry name" value="NAD(P)-binding Rossmann-fold domains"/>
    <property type="match status" value="1"/>
</dbReference>
<feature type="domain" description="3-hydroxyisobutyrate dehydrogenase-like NAD-binding" evidence="5">
    <location>
        <begin position="647"/>
        <end position="766"/>
    </location>
</feature>
<dbReference type="Pfam" id="PF06722">
    <property type="entry name" value="EryCIII-like_C"/>
    <property type="match status" value="1"/>
</dbReference>
<dbReference type="Gene3D" id="3.40.50.720">
    <property type="entry name" value="NAD(P)-binding Rossmann-like Domain"/>
    <property type="match status" value="1"/>
</dbReference>
<evidence type="ECO:0000259" key="5">
    <source>
        <dbReference type="Pfam" id="PF14833"/>
    </source>
</evidence>
<dbReference type="GO" id="GO:0016758">
    <property type="term" value="F:hexosyltransferase activity"/>
    <property type="evidence" value="ECO:0007669"/>
    <property type="project" value="UniProtKB-ARBA"/>
</dbReference>
<keyword evidence="7" id="KW-1185">Reference proteome</keyword>
<evidence type="ECO:0000256" key="1">
    <source>
        <dbReference type="ARBA" id="ARBA00007598"/>
    </source>
</evidence>
<dbReference type="PANTHER" id="PTHR43580">
    <property type="entry name" value="OXIDOREDUCTASE GLYR1-RELATED"/>
    <property type="match status" value="1"/>
</dbReference>
<protein>
    <submittedName>
        <fullName evidence="6">Uncharacterized protein</fullName>
    </submittedName>
</protein>
<dbReference type="Gene3D" id="3.40.50.2000">
    <property type="entry name" value="Glycogen Phosphorylase B"/>
    <property type="match status" value="2"/>
</dbReference>
<keyword evidence="2" id="KW-0808">Transferase</keyword>
<dbReference type="Pfam" id="PF03446">
    <property type="entry name" value="NAD_binding_2"/>
    <property type="match status" value="1"/>
</dbReference>
<evidence type="ECO:0000313" key="7">
    <source>
        <dbReference type="Proteomes" id="UP000184188"/>
    </source>
</evidence>
<dbReference type="SUPFAM" id="SSF48179">
    <property type="entry name" value="6-phosphogluconate dehydrogenase C-terminal domain-like"/>
    <property type="match status" value="1"/>
</dbReference>